<keyword evidence="4" id="KW-1185">Reference proteome</keyword>
<sequence length="253" mass="26122">MAKGIRTATTTRRAAAIAIAGAAAAALSACGAGQETQTDMKVSAIAGVNIDEGDLALRDLQVEFDSAEGYEAGDDAALRAWIANEGTDEARLTGVFAYATEEDALADPDENLAETWAGTVTYVDPAAPDTETPSESAAETPSGDAAETGTAAETPSGDASESPSAEVPAFEGDTAIDVPIAPSEYVRLDQGVEDGAYLLVEDLAIDLPVGAQLWVKFVFADGTEALAALPTGQDLTGDEEREYYEPEEEAEGH</sequence>
<feature type="compositionally biased region" description="Acidic residues" evidence="1">
    <location>
        <begin position="236"/>
        <end position="253"/>
    </location>
</feature>
<comment type="caution">
    <text evidence="3">The sequence shown here is derived from an EMBL/GenBank/DDBJ whole genome shotgun (WGS) entry which is preliminary data.</text>
</comment>
<dbReference type="EMBL" id="WIAO01000022">
    <property type="protein sequence ID" value="MQM27304.1"/>
    <property type="molecule type" value="Genomic_DNA"/>
</dbReference>
<protein>
    <recommendedName>
        <fullName evidence="5">Copper chaperone PCu(A)C</fullName>
    </recommendedName>
</protein>
<feature type="region of interest" description="Disordered" evidence="1">
    <location>
        <begin position="124"/>
        <end position="176"/>
    </location>
</feature>
<keyword evidence="2" id="KW-0732">Signal</keyword>
<accession>A0A6L5GCA6</accession>
<reference evidence="3 4" key="1">
    <citation type="submission" date="2019-10" db="EMBL/GenBank/DDBJ databases">
        <title>Glycomyces albidus sp. nov., a novel actinomycete isolated from rhizosphere soil of wheat (Triticum aestivum L.).</title>
        <authorList>
            <person name="Qian L."/>
        </authorList>
    </citation>
    <scope>NUCLEOTIDE SEQUENCE [LARGE SCALE GENOMIC DNA]</scope>
    <source>
        <strain evidence="3 4">NEAU-7082</strain>
    </source>
</reference>
<evidence type="ECO:0000313" key="4">
    <source>
        <dbReference type="Proteomes" id="UP000477750"/>
    </source>
</evidence>
<feature type="chain" id="PRO_5026670210" description="Copper chaperone PCu(A)C" evidence="2">
    <location>
        <begin position="32"/>
        <end position="253"/>
    </location>
</feature>
<dbReference type="RefSeq" id="WP_153026442.1">
    <property type="nucleotide sequence ID" value="NZ_WIAO01000022.1"/>
</dbReference>
<evidence type="ECO:0000313" key="3">
    <source>
        <dbReference type="EMBL" id="MQM27304.1"/>
    </source>
</evidence>
<dbReference type="AlphaFoldDB" id="A0A6L5GCA6"/>
<dbReference type="PROSITE" id="PS51257">
    <property type="entry name" value="PROKAR_LIPOPROTEIN"/>
    <property type="match status" value="1"/>
</dbReference>
<evidence type="ECO:0008006" key="5">
    <source>
        <dbReference type="Google" id="ProtNLM"/>
    </source>
</evidence>
<organism evidence="3 4">
    <name type="scientific">Glycomyces albidus</name>
    <dbReference type="NCBI Taxonomy" id="2656774"/>
    <lineage>
        <taxon>Bacteria</taxon>
        <taxon>Bacillati</taxon>
        <taxon>Actinomycetota</taxon>
        <taxon>Actinomycetes</taxon>
        <taxon>Glycomycetales</taxon>
        <taxon>Glycomycetaceae</taxon>
        <taxon>Glycomyces</taxon>
    </lineage>
</organism>
<feature type="compositionally biased region" description="Low complexity" evidence="1">
    <location>
        <begin position="145"/>
        <end position="154"/>
    </location>
</feature>
<feature type="signal peptide" evidence="2">
    <location>
        <begin position="1"/>
        <end position="31"/>
    </location>
</feature>
<gene>
    <name evidence="3" type="ORF">GFD30_17240</name>
</gene>
<name>A0A6L5GCA6_9ACTN</name>
<evidence type="ECO:0000256" key="2">
    <source>
        <dbReference type="SAM" id="SignalP"/>
    </source>
</evidence>
<evidence type="ECO:0000256" key="1">
    <source>
        <dbReference type="SAM" id="MobiDB-lite"/>
    </source>
</evidence>
<dbReference type="Proteomes" id="UP000477750">
    <property type="component" value="Unassembled WGS sequence"/>
</dbReference>
<proteinExistence type="predicted"/>
<feature type="region of interest" description="Disordered" evidence="1">
    <location>
        <begin position="230"/>
        <end position="253"/>
    </location>
</feature>